<dbReference type="RefSeq" id="WP_166881358.1">
    <property type="nucleotide sequence ID" value="NZ_WHJH01000050.1"/>
</dbReference>
<organism evidence="2 3">
    <name type="scientific">Massilia mucilaginosa</name>
    <dbReference type="NCBI Taxonomy" id="2609282"/>
    <lineage>
        <taxon>Bacteria</taxon>
        <taxon>Pseudomonadati</taxon>
        <taxon>Pseudomonadota</taxon>
        <taxon>Betaproteobacteria</taxon>
        <taxon>Burkholderiales</taxon>
        <taxon>Oxalobacteraceae</taxon>
        <taxon>Telluria group</taxon>
        <taxon>Massilia</taxon>
    </lineage>
</organism>
<evidence type="ECO:0000313" key="3">
    <source>
        <dbReference type="Proteomes" id="UP000609726"/>
    </source>
</evidence>
<evidence type="ECO:0000313" key="2">
    <source>
        <dbReference type="EMBL" id="NHZ92667.1"/>
    </source>
</evidence>
<dbReference type="Proteomes" id="UP000609726">
    <property type="component" value="Unassembled WGS sequence"/>
</dbReference>
<sequence length="66" mass="7050">MLDALLETIGTLAVLASIAAKFVYFRTAPGAGDEAGRDRPADPASELPAMKSERPGVAHAAWRERR</sequence>
<feature type="compositionally biased region" description="Basic and acidic residues" evidence="1">
    <location>
        <begin position="51"/>
        <end position="66"/>
    </location>
</feature>
<feature type="region of interest" description="Disordered" evidence="1">
    <location>
        <begin position="29"/>
        <end position="66"/>
    </location>
</feature>
<gene>
    <name evidence="2" type="ORF">F2P45_27200</name>
</gene>
<evidence type="ECO:0000256" key="1">
    <source>
        <dbReference type="SAM" id="MobiDB-lite"/>
    </source>
</evidence>
<proteinExistence type="predicted"/>
<keyword evidence="3" id="KW-1185">Reference proteome</keyword>
<protein>
    <submittedName>
        <fullName evidence="2">Uncharacterized protein</fullName>
    </submittedName>
</protein>
<dbReference type="EMBL" id="WHJH01000050">
    <property type="protein sequence ID" value="NHZ92667.1"/>
    <property type="molecule type" value="Genomic_DNA"/>
</dbReference>
<reference evidence="2 3" key="1">
    <citation type="submission" date="2019-10" db="EMBL/GenBank/DDBJ databases">
        <title>Taxonomy of Antarctic Massilia spp.: description of Massilia rubra sp. nov., Massilia aquatica sp. nov., Massilia mucilaginosa sp. nov., Massilia frigida sp. nov. isolated from streams, lakes and regoliths.</title>
        <authorList>
            <person name="Holochova P."/>
            <person name="Sedlacek I."/>
            <person name="Kralova S."/>
            <person name="Maslanova I."/>
            <person name="Busse H.-J."/>
            <person name="Stankova E."/>
            <person name="Vrbovska V."/>
            <person name="Kovarovic V."/>
            <person name="Bartak M."/>
            <person name="Svec P."/>
            <person name="Pantucek R."/>
        </authorList>
    </citation>
    <scope>NUCLEOTIDE SEQUENCE [LARGE SCALE GENOMIC DNA]</scope>
    <source>
        <strain evidence="2 3">CCM 8733</strain>
    </source>
</reference>
<comment type="caution">
    <text evidence="2">The sequence shown here is derived from an EMBL/GenBank/DDBJ whole genome shotgun (WGS) entry which is preliminary data.</text>
</comment>
<name>A0ABX0P2E4_9BURK</name>
<accession>A0ABX0P2E4</accession>